<dbReference type="Pfam" id="PF05343">
    <property type="entry name" value="Peptidase_M42"/>
    <property type="match status" value="1"/>
</dbReference>
<sequence length="353" mass="38852">MTENNPLPSVDETYLIKILSDLLNIPSPTGFVDEAVRFVEEELTSFDDIQCHHTRKGALAAQWTGKNSGHHRAFTAHLDTLGAVVKEIKPNGRLRLSAVGGLNWNSVETEGVFVFTSSGKKVRGSLMFHKPSMHVYSKEELESKRDESSMEVRLDARVFDAAEVRSLGIDIGDFVAFDPRVEITNGFIRSRFLDDKACAACILAAVKALHAAGLKPVNTFTLFFSNYEEVGHGAAAGIPSDVEELVTVDMAAVGEGQNSDEFHTTICIKDSHGPYHHGLTSRLRHLASKYQIDYRTDIYPHYGSDGEAAWTAGADMAVALIGPGVESSHNYERTHIDALIATTRWLMAYLLEE</sequence>
<evidence type="ECO:0000256" key="4">
    <source>
        <dbReference type="ARBA" id="ARBA00022723"/>
    </source>
</evidence>
<dbReference type="STRING" id="229920.ADM99_08405"/>
<dbReference type="Gene3D" id="2.40.30.40">
    <property type="entry name" value="Peptidase M42, domain 2"/>
    <property type="match status" value="1"/>
</dbReference>
<protein>
    <submittedName>
        <fullName evidence="9">Peptidase M42</fullName>
    </submittedName>
</protein>
<evidence type="ECO:0000256" key="6">
    <source>
        <dbReference type="PIRNR" id="PIRNR001123"/>
    </source>
</evidence>
<keyword evidence="2" id="KW-0031">Aminopeptidase</keyword>
<feature type="binding site" evidence="8">
    <location>
        <position position="194"/>
    </location>
    <ligand>
        <name>Zn(2+)</name>
        <dbReference type="ChEBI" id="CHEBI:29105"/>
        <label>1</label>
    </ligand>
</feature>
<feature type="binding site" evidence="8">
    <location>
        <position position="249"/>
    </location>
    <ligand>
        <name>Zn(2+)</name>
        <dbReference type="ChEBI" id="CHEBI:29105"/>
        <label>1</label>
    </ligand>
</feature>
<evidence type="ECO:0000256" key="1">
    <source>
        <dbReference type="ARBA" id="ARBA00006272"/>
    </source>
</evidence>
<dbReference type="CDD" id="cd05657">
    <property type="entry name" value="M42_glucanase_like"/>
    <property type="match status" value="1"/>
</dbReference>
<evidence type="ECO:0000256" key="3">
    <source>
        <dbReference type="ARBA" id="ARBA00022670"/>
    </source>
</evidence>
<dbReference type="AlphaFoldDB" id="A0A0P6WSX5"/>
<evidence type="ECO:0000256" key="7">
    <source>
        <dbReference type="PIRSR" id="PIRSR001123-1"/>
    </source>
</evidence>
<keyword evidence="4 8" id="KW-0479">Metal-binding</keyword>
<dbReference type="GO" id="GO:0004177">
    <property type="term" value="F:aminopeptidase activity"/>
    <property type="evidence" value="ECO:0007669"/>
    <property type="project" value="UniProtKB-UniRule"/>
</dbReference>
<dbReference type="PANTHER" id="PTHR32481">
    <property type="entry name" value="AMINOPEPTIDASE"/>
    <property type="match status" value="1"/>
</dbReference>
<dbReference type="PATRIC" id="fig|229920.5.peg.944"/>
<dbReference type="Gene3D" id="3.40.630.10">
    <property type="entry name" value="Zn peptidases"/>
    <property type="match status" value="1"/>
</dbReference>
<keyword evidence="5" id="KW-0378">Hydrolase</keyword>
<feature type="binding site" evidence="8">
    <location>
        <position position="194"/>
    </location>
    <ligand>
        <name>Zn(2+)</name>
        <dbReference type="ChEBI" id="CHEBI:29105"/>
        <label>2</label>
    </ligand>
</feature>
<evidence type="ECO:0000313" key="9">
    <source>
        <dbReference type="EMBL" id="KPL72151.1"/>
    </source>
</evidence>
<dbReference type="OrthoDB" id="361940at2"/>
<keyword evidence="3" id="KW-0645">Protease</keyword>
<proteinExistence type="inferred from homology"/>
<dbReference type="SUPFAM" id="SSF53187">
    <property type="entry name" value="Zn-dependent exopeptidases"/>
    <property type="match status" value="1"/>
</dbReference>
<dbReference type="EMBL" id="LGCK01000009">
    <property type="protein sequence ID" value="KPL72151.1"/>
    <property type="molecule type" value="Genomic_DNA"/>
</dbReference>
<reference evidence="9 10" key="1">
    <citation type="submission" date="2015-07" db="EMBL/GenBank/DDBJ databases">
        <title>Genome sequence of Leptolinea tardivitalis DSM 16556.</title>
        <authorList>
            <person name="Hemp J."/>
            <person name="Ward L.M."/>
            <person name="Pace L.A."/>
            <person name="Fischer W.W."/>
        </authorList>
    </citation>
    <scope>NUCLEOTIDE SEQUENCE [LARGE SCALE GENOMIC DNA]</scope>
    <source>
        <strain evidence="9 10">YMTK-2</strain>
    </source>
</reference>
<feature type="binding site" evidence="8">
    <location>
        <position position="229"/>
    </location>
    <ligand>
        <name>Zn(2+)</name>
        <dbReference type="ChEBI" id="CHEBI:29105"/>
        <label>2</label>
    </ligand>
</feature>
<comment type="caution">
    <text evidence="9">The sequence shown here is derived from an EMBL/GenBank/DDBJ whole genome shotgun (WGS) entry which is preliminary data.</text>
</comment>
<organism evidence="9 10">
    <name type="scientific">Leptolinea tardivitalis</name>
    <dbReference type="NCBI Taxonomy" id="229920"/>
    <lineage>
        <taxon>Bacteria</taxon>
        <taxon>Bacillati</taxon>
        <taxon>Chloroflexota</taxon>
        <taxon>Anaerolineae</taxon>
        <taxon>Anaerolineales</taxon>
        <taxon>Anaerolineaceae</taxon>
        <taxon>Leptolinea</taxon>
    </lineage>
</organism>
<dbReference type="PIRSF" id="PIRSF001123">
    <property type="entry name" value="PepA_GA"/>
    <property type="match status" value="1"/>
</dbReference>
<dbReference type="GO" id="GO:0046872">
    <property type="term" value="F:metal ion binding"/>
    <property type="evidence" value="ECO:0007669"/>
    <property type="project" value="UniProtKB-UniRule"/>
</dbReference>
<evidence type="ECO:0000256" key="5">
    <source>
        <dbReference type="ARBA" id="ARBA00022801"/>
    </source>
</evidence>
<accession>A0A0P6WSX5</accession>
<dbReference type="SUPFAM" id="SSF101821">
    <property type="entry name" value="Aminopeptidase/glucanase lid domain"/>
    <property type="match status" value="1"/>
</dbReference>
<gene>
    <name evidence="9" type="ORF">ADM99_08405</name>
</gene>
<evidence type="ECO:0000256" key="8">
    <source>
        <dbReference type="PIRSR" id="PIRSR001123-2"/>
    </source>
</evidence>
<dbReference type="PANTHER" id="PTHR32481:SF7">
    <property type="entry name" value="AMINOPEPTIDASE YHFE-RELATED"/>
    <property type="match status" value="1"/>
</dbReference>
<comment type="similarity">
    <text evidence="1 6">Belongs to the peptidase M42 family.</text>
</comment>
<evidence type="ECO:0000313" key="10">
    <source>
        <dbReference type="Proteomes" id="UP000050430"/>
    </source>
</evidence>
<keyword evidence="10" id="KW-1185">Reference proteome</keyword>
<dbReference type="Proteomes" id="UP000050430">
    <property type="component" value="Unassembled WGS sequence"/>
</dbReference>
<dbReference type="GO" id="GO:0006508">
    <property type="term" value="P:proteolysis"/>
    <property type="evidence" value="ECO:0007669"/>
    <property type="project" value="UniProtKB-KW"/>
</dbReference>
<comment type="cofactor">
    <cofactor evidence="8">
        <name>a divalent metal cation</name>
        <dbReference type="ChEBI" id="CHEBI:60240"/>
    </cofactor>
    <text evidence="8">Binds 2 divalent metal cations per subunit.</text>
</comment>
<dbReference type="RefSeq" id="WP_062420889.1">
    <property type="nucleotide sequence ID" value="NZ_BBYA01000007.1"/>
</dbReference>
<feature type="active site" description="Proton acceptor" evidence="7">
    <location>
        <position position="228"/>
    </location>
</feature>
<dbReference type="InterPro" id="IPR051464">
    <property type="entry name" value="Peptidase_M42_aminopept"/>
</dbReference>
<dbReference type="InterPro" id="IPR023367">
    <property type="entry name" value="Peptidase_M42_dom2"/>
</dbReference>
<evidence type="ECO:0000256" key="2">
    <source>
        <dbReference type="ARBA" id="ARBA00022438"/>
    </source>
</evidence>
<name>A0A0P6WSX5_9CHLR</name>
<feature type="binding site" evidence="8">
    <location>
        <position position="77"/>
    </location>
    <ligand>
        <name>Zn(2+)</name>
        <dbReference type="ChEBI" id="CHEBI:29105"/>
        <label>1</label>
    </ligand>
</feature>
<dbReference type="InterPro" id="IPR008007">
    <property type="entry name" value="Peptidase_M42"/>
</dbReference>